<protein>
    <submittedName>
        <fullName evidence="1">Uncharacterized protein</fullName>
    </submittedName>
</protein>
<dbReference type="AlphaFoldDB" id="A0A2G5U9Z7"/>
<evidence type="ECO:0000313" key="2">
    <source>
        <dbReference type="Proteomes" id="UP000230233"/>
    </source>
</evidence>
<sequence length="90" mass="10485">MKEYEEESKLYAEFWEMAKNLSGVTFQEKRRATYSARSAKSLARYEMINPDCELDYDIACLAHIVLQKEALSVFSTEFAMKVQSTRESQL</sequence>
<dbReference type="EMBL" id="PDUG01000004">
    <property type="protein sequence ID" value="PIC36086.1"/>
    <property type="molecule type" value="Genomic_DNA"/>
</dbReference>
<dbReference type="Proteomes" id="UP000230233">
    <property type="component" value="Chromosome IV"/>
</dbReference>
<evidence type="ECO:0000313" key="1">
    <source>
        <dbReference type="EMBL" id="PIC36086.1"/>
    </source>
</evidence>
<reference evidence="2" key="1">
    <citation type="submission" date="2017-10" db="EMBL/GenBank/DDBJ databases">
        <title>Rapid genome shrinkage in a self-fertile nematode reveals novel sperm competition proteins.</title>
        <authorList>
            <person name="Yin D."/>
            <person name="Schwarz E.M."/>
            <person name="Thomas C.G."/>
            <person name="Felde R.L."/>
            <person name="Korf I.F."/>
            <person name="Cutter A.D."/>
            <person name="Schartner C.M."/>
            <person name="Ralston E.J."/>
            <person name="Meyer B.J."/>
            <person name="Haag E.S."/>
        </authorList>
    </citation>
    <scope>NUCLEOTIDE SEQUENCE [LARGE SCALE GENOMIC DNA]</scope>
    <source>
        <strain evidence="2">JU1422</strain>
    </source>
</reference>
<organism evidence="1 2">
    <name type="scientific">Caenorhabditis nigoni</name>
    <dbReference type="NCBI Taxonomy" id="1611254"/>
    <lineage>
        <taxon>Eukaryota</taxon>
        <taxon>Metazoa</taxon>
        <taxon>Ecdysozoa</taxon>
        <taxon>Nematoda</taxon>
        <taxon>Chromadorea</taxon>
        <taxon>Rhabditida</taxon>
        <taxon>Rhabditina</taxon>
        <taxon>Rhabditomorpha</taxon>
        <taxon>Rhabditoidea</taxon>
        <taxon>Rhabditidae</taxon>
        <taxon>Peloderinae</taxon>
        <taxon>Caenorhabditis</taxon>
    </lineage>
</organism>
<accession>A0A2G5U9Z7</accession>
<proteinExistence type="predicted"/>
<gene>
    <name evidence="1" type="primary">Cnig_chr_IV.g15210</name>
    <name evidence="1" type="ORF">B9Z55_015210</name>
</gene>
<comment type="caution">
    <text evidence="1">The sequence shown here is derived from an EMBL/GenBank/DDBJ whole genome shotgun (WGS) entry which is preliminary data.</text>
</comment>
<keyword evidence="2" id="KW-1185">Reference proteome</keyword>
<name>A0A2G5U9Z7_9PELO</name>